<dbReference type="Gene3D" id="3.40.50.150">
    <property type="entry name" value="Vaccinia Virus protein VP39"/>
    <property type="match status" value="1"/>
</dbReference>
<dbReference type="Proteomes" id="UP000192610">
    <property type="component" value="Unassembled WGS sequence"/>
</dbReference>
<dbReference type="Pfam" id="PF13578">
    <property type="entry name" value="Methyltransf_24"/>
    <property type="match status" value="1"/>
</dbReference>
<protein>
    <recommendedName>
        <fullName evidence="3">Class I SAM-dependent methyltransferase</fullName>
    </recommendedName>
</protein>
<name>A0A1V9EXG9_9BACT</name>
<evidence type="ECO:0008006" key="3">
    <source>
        <dbReference type="Google" id="ProtNLM"/>
    </source>
</evidence>
<dbReference type="InterPro" id="IPR029063">
    <property type="entry name" value="SAM-dependent_MTases_sf"/>
</dbReference>
<proteinExistence type="predicted"/>
<dbReference type="RefSeq" id="WP_081199257.1">
    <property type="nucleotide sequence ID" value="NZ_FOCZ01000001.1"/>
</dbReference>
<comment type="caution">
    <text evidence="1">The sequence shown here is derived from an EMBL/GenBank/DDBJ whole genome shotgun (WGS) entry which is preliminary data.</text>
</comment>
<dbReference type="EMBL" id="LVXG01000012">
    <property type="protein sequence ID" value="OQP50818.1"/>
    <property type="molecule type" value="Genomic_DNA"/>
</dbReference>
<accession>A0A1V9EXG9</accession>
<keyword evidence="2" id="KW-1185">Reference proteome</keyword>
<gene>
    <name evidence="1" type="ORF">A4H97_03055</name>
</gene>
<dbReference type="STRING" id="354355.SAMN05660816_00330"/>
<evidence type="ECO:0000313" key="2">
    <source>
        <dbReference type="Proteomes" id="UP000192610"/>
    </source>
</evidence>
<organism evidence="1 2">
    <name type="scientific">Niastella yeongjuensis</name>
    <dbReference type="NCBI Taxonomy" id="354355"/>
    <lineage>
        <taxon>Bacteria</taxon>
        <taxon>Pseudomonadati</taxon>
        <taxon>Bacteroidota</taxon>
        <taxon>Chitinophagia</taxon>
        <taxon>Chitinophagales</taxon>
        <taxon>Chitinophagaceae</taxon>
        <taxon>Niastella</taxon>
    </lineage>
</organism>
<sequence length="321" mass="38346">MNQKIKRLLNKFGLHTQSELRDIEKELSAWRSGFVPPGHYYSPLNDLTYLKKNETSIFSIDSSIKDIDLRKKQQFELLQQLLPYYKKSFFPEERSTDYRYYFNNIFYSFSDGIFLFCLLNHWQPKRIIEIGSGFSSALMLDTNQHCFNNSMQLTFIEPFPEERLNNLIRPDDAAYTIKDFIQQVDLSLFAKLEAGDILFVDSSHVSKFNSDLNHIIFQILPKLKAGVYIHFHDIFYPFEYPKEWILSGRAWNEAYMLRAFLMNNADYEIVLFPSMLEQFHEEWLQQNMPLTLKLHEKWPNEENFSYYLPNKGQSLWIKKVR</sequence>
<evidence type="ECO:0000313" key="1">
    <source>
        <dbReference type="EMBL" id="OQP50818.1"/>
    </source>
</evidence>
<reference evidence="2" key="1">
    <citation type="submission" date="2016-04" db="EMBL/GenBank/DDBJ databases">
        <authorList>
            <person name="Chen L."/>
            <person name="Zhuang W."/>
            <person name="Wang G."/>
        </authorList>
    </citation>
    <scope>NUCLEOTIDE SEQUENCE [LARGE SCALE GENOMIC DNA]</scope>
    <source>
        <strain evidence="2">17621</strain>
    </source>
</reference>
<dbReference type="SUPFAM" id="SSF53335">
    <property type="entry name" value="S-adenosyl-L-methionine-dependent methyltransferases"/>
    <property type="match status" value="1"/>
</dbReference>
<dbReference type="AlphaFoldDB" id="A0A1V9EXG9"/>